<feature type="coiled-coil region" evidence="2">
    <location>
        <begin position="192"/>
        <end position="268"/>
    </location>
</feature>
<dbReference type="Gene3D" id="6.10.250.3150">
    <property type="match status" value="1"/>
</dbReference>
<evidence type="ECO:0000259" key="4">
    <source>
        <dbReference type="Pfam" id="PF01551"/>
    </source>
</evidence>
<feature type="domain" description="Peptidoglycan hydrolase PcsB coiled-coil" evidence="5">
    <location>
        <begin position="123"/>
        <end position="185"/>
    </location>
</feature>
<dbReference type="RefSeq" id="WP_117465942.1">
    <property type="nucleotide sequence ID" value="NZ_JAJEPV010000003.1"/>
</dbReference>
<accession>A0AAE3A1J7</accession>
<evidence type="ECO:0000256" key="2">
    <source>
        <dbReference type="SAM" id="Coils"/>
    </source>
</evidence>
<dbReference type="Pfam" id="PF01551">
    <property type="entry name" value="Peptidase_M23"/>
    <property type="match status" value="1"/>
</dbReference>
<feature type="coiled-coil region" evidence="2">
    <location>
        <begin position="41"/>
        <end position="142"/>
    </location>
</feature>
<feature type="signal peptide" evidence="3">
    <location>
        <begin position="1"/>
        <end position="25"/>
    </location>
</feature>
<feature type="chain" id="PRO_5041917248" evidence="3">
    <location>
        <begin position="26"/>
        <end position="411"/>
    </location>
</feature>
<dbReference type="CDD" id="cd12797">
    <property type="entry name" value="M23_peptidase"/>
    <property type="match status" value="1"/>
</dbReference>
<sequence>MNKKKKGFLCLALCLILTVSFGMQGLRVNATNMSSITSDSIRNKQDQIKQAEKEREQMKSNLSNLEQIKKDLETQKTNLKNYVTQLDQNLSQIEQNIADLKNKITAKEEEIAKTQAELDAALEREENQKDAMIRRIRIMYEKGDSYILDMMLKAESFSDFLNRADFMDLIMAYDRQQWKDFMENRKYIELCKEELEAEKAILDEAKAGVEQEQANMEALIDQKNRDITAYESDITNKEQAIKEYKQSIADQDAEIAALEAAIAAEKKKILEASGTVLTYDGGTFKFPLATYTRISDDYGNRIHPTLGIEQFHNGVDFAAPKGTAIYAAYDGQVVAATYSNTMGNYVMIDHGGGLYTIYMHASALYVSKDDIVVRGETIAAVGSTGRSTGNHLHFSVRKDGAYTSPWNYLSQ</sequence>
<dbReference type="InterPro" id="IPR050570">
    <property type="entry name" value="Cell_wall_metabolism_enzyme"/>
</dbReference>
<reference evidence="6 7" key="1">
    <citation type="submission" date="2021-10" db="EMBL/GenBank/DDBJ databases">
        <title>Anaerobic single-cell dispensing facilitates the cultivation of human gut bacteria.</title>
        <authorList>
            <person name="Afrizal A."/>
        </authorList>
    </citation>
    <scope>NUCLEOTIDE SEQUENCE [LARGE SCALE GENOMIC DNA]</scope>
    <source>
        <strain evidence="6 7">CLA-AA-H273</strain>
    </source>
</reference>
<keyword evidence="2" id="KW-0175">Coiled coil</keyword>
<protein>
    <submittedName>
        <fullName evidence="6">Peptidoglycan DD-metalloendopeptidase family protein</fullName>
    </submittedName>
</protein>
<dbReference type="Pfam" id="PF24568">
    <property type="entry name" value="CC_PcsB"/>
    <property type="match status" value="1"/>
</dbReference>
<dbReference type="Gene3D" id="2.70.70.10">
    <property type="entry name" value="Glucose Permease (Domain IIA)"/>
    <property type="match status" value="1"/>
</dbReference>
<name>A0AAE3A1J7_9FIRM</name>
<feature type="domain" description="M23ase beta-sheet core" evidence="4">
    <location>
        <begin position="310"/>
        <end position="405"/>
    </location>
</feature>
<evidence type="ECO:0000256" key="1">
    <source>
        <dbReference type="ARBA" id="ARBA00022729"/>
    </source>
</evidence>
<dbReference type="InterPro" id="IPR016047">
    <property type="entry name" value="M23ase_b-sheet_dom"/>
</dbReference>
<dbReference type="AlphaFoldDB" id="A0AAE3A1J7"/>
<keyword evidence="1 3" id="KW-0732">Signal</keyword>
<dbReference type="SUPFAM" id="SSF51261">
    <property type="entry name" value="Duplicated hybrid motif"/>
    <property type="match status" value="1"/>
</dbReference>
<dbReference type="GO" id="GO:0004222">
    <property type="term" value="F:metalloendopeptidase activity"/>
    <property type="evidence" value="ECO:0007669"/>
    <property type="project" value="TreeGrafter"/>
</dbReference>
<keyword evidence="7" id="KW-1185">Reference proteome</keyword>
<dbReference type="EMBL" id="JAJEPV010000003">
    <property type="protein sequence ID" value="MCC2118390.1"/>
    <property type="molecule type" value="Genomic_DNA"/>
</dbReference>
<evidence type="ECO:0000313" key="7">
    <source>
        <dbReference type="Proteomes" id="UP001197795"/>
    </source>
</evidence>
<dbReference type="Proteomes" id="UP001197795">
    <property type="component" value="Unassembled WGS sequence"/>
</dbReference>
<comment type="caution">
    <text evidence="6">The sequence shown here is derived from an EMBL/GenBank/DDBJ whole genome shotgun (WGS) entry which is preliminary data.</text>
</comment>
<evidence type="ECO:0000259" key="5">
    <source>
        <dbReference type="Pfam" id="PF24568"/>
    </source>
</evidence>
<evidence type="ECO:0000256" key="3">
    <source>
        <dbReference type="SAM" id="SignalP"/>
    </source>
</evidence>
<gene>
    <name evidence="6" type="ORF">LKD75_02090</name>
</gene>
<dbReference type="PANTHER" id="PTHR21666">
    <property type="entry name" value="PEPTIDASE-RELATED"/>
    <property type="match status" value="1"/>
</dbReference>
<dbReference type="PANTHER" id="PTHR21666:SF289">
    <property type="entry name" value="L-ALA--D-GLU ENDOPEPTIDASE"/>
    <property type="match status" value="1"/>
</dbReference>
<proteinExistence type="predicted"/>
<evidence type="ECO:0000313" key="6">
    <source>
        <dbReference type="EMBL" id="MCC2118390.1"/>
    </source>
</evidence>
<dbReference type="InterPro" id="IPR057309">
    <property type="entry name" value="PcsB_CC"/>
</dbReference>
<dbReference type="InterPro" id="IPR011055">
    <property type="entry name" value="Dup_hybrid_motif"/>
</dbReference>
<organism evidence="6 7">
    <name type="scientific">Waltera acetigignens</name>
    <dbReference type="NCBI Taxonomy" id="2981769"/>
    <lineage>
        <taxon>Bacteria</taxon>
        <taxon>Bacillati</taxon>
        <taxon>Bacillota</taxon>
        <taxon>Clostridia</taxon>
        <taxon>Lachnospirales</taxon>
        <taxon>Lachnospiraceae</taxon>
        <taxon>Waltera</taxon>
    </lineage>
</organism>